<sequence>MNGREGTAHLEWWANPSTCLARLPVRVTSTPGGAAWNAALSPVLDGDVREGVQDLIDAAPFCTLHFDDGSAVSVEAAHSGDVNDLWLRVVLAPDSSA</sequence>
<accession>A0ABZ1ZUJ7</accession>
<protein>
    <submittedName>
        <fullName evidence="1">Uncharacterized protein</fullName>
    </submittedName>
</protein>
<organism evidence="1 2">
    <name type="scientific">Streptomyces niveus</name>
    <name type="common">Streptomyces spheroides</name>
    <dbReference type="NCBI Taxonomy" id="193462"/>
    <lineage>
        <taxon>Bacteria</taxon>
        <taxon>Bacillati</taxon>
        <taxon>Actinomycetota</taxon>
        <taxon>Actinomycetes</taxon>
        <taxon>Kitasatosporales</taxon>
        <taxon>Streptomycetaceae</taxon>
        <taxon>Streptomyces</taxon>
    </lineage>
</organism>
<evidence type="ECO:0000313" key="1">
    <source>
        <dbReference type="EMBL" id="WUX50142.1"/>
    </source>
</evidence>
<gene>
    <name evidence="1" type="ORF">OG442_00400</name>
</gene>
<name>A0ABZ1ZUJ7_STRNV</name>
<dbReference type="RefSeq" id="WP_329073688.1">
    <property type="nucleotide sequence ID" value="NZ_CP109495.1"/>
</dbReference>
<keyword evidence="2" id="KW-1185">Reference proteome</keyword>
<proteinExistence type="predicted"/>
<reference evidence="1" key="1">
    <citation type="submission" date="2022-10" db="EMBL/GenBank/DDBJ databases">
        <title>The complete genomes of actinobacterial strains from the NBC collection.</title>
        <authorList>
            <person name="Joergensen T.S."/>
            <person name="Alvarez Arevalo M."/>
            <person name="Sterndorff E.B."/>
            <person name="Faurdal D."/>
            <person name="Vuksanovic O."/>
            <person name="Mourched A.-S."/>
            <person name="Charusanti P."/>
            <person name="Shaw S."/>
            <person name="Blin K."/>
            <person name="Weber T."/>
        </authorList>
    </citation>
    <scope>NUCLEOTIDE SEQUENCE</scope>
    <source>
        <strain evidence="1">NBC_01432</strain>
    </source>
</reference>
<dbReference type="Proteomes" id="UP001432209">
    <property type="component" value="Chromosome"/>
</dbReference>
<evidence type="ECO:0000313" key="2">
    <source>
        <dbReference type="Proteomes" id="UP001432209"/>
    </source>
</evidence>
<dbReference type="EMBL" id="CP109495">
    <property type="protein sequence ID" value="WUX50142.1"/>
    <property type="molecule type" value="Genomic_DNA"/>
</dbReference>